<sequence length="57" mass="6147">MNRRMLFILVPLLVLITAALLVLALLTPTTTENRVEPVEPPPDRGDAMSPAGAVPVR</sequence>
<accession>A0A2T0Q1W1</accession>
<dbReference type="AlphaFoldDB" id="A0A2T0Q1W1"/>
<evidence type="ECO:0000313" key="3">
    <source>
        <dbReference type="Proteomes" id="UP000237846"/>
    </source>
</evidence>
<name>A0A2T0Q1W1_9ACTN</name>
<keyword evidence="3" id="KW-1185">Reference proteome</keyword>
<evidence type="ECO:0000313" key="2">
    <source>
        <dbReference type="EMBL" id="PRX97785.1"/>
    </source>
</evidence>
<protein>
    <submittedName>
        <fullName evidence="2">Uncharacterized protein</fullName>
    </submittedName>
</protein>
<gene>
    <name evidence="2" type="ORF">CLV72_105135</name>
</gene>
<proteinExistence type="predicted"/>
<dbReference type="Proteomes" id="UP000237846">
    <property type="component" value="Unassembled WGS sequence"/>
</dbReference>
<feature type="compositionally biased region" description="Basic and acidic residues" evidence="1">
    <location>
        <begin position="33"/>
        <end position="46"/>
    </location>
</feature>
<comment type="caution">
    <text evidence="2">The sequence shown here is derived from an EMBL/GenBank/DDBJ whole genome shotgun (WGS) entry which is preliminary data.</text>
</comment>
<organism evidence="2 3">
    <name type="scientific">Allonocardiopsis opalescens</name>
    <dbReference type="NCBI Taxonomy" id="1144618"/>
    <lineage>
        <taxon>Bacteria</taxon>
        <taxon>Bacillati</taxon>
        <taxon>Actinomycetota</taxon>
        <taxon>Actinomycetes</taxon>
        <taxon>Streptosporangiales</taxon>
        <taxon>Allonocardiopsis</taxon>
    </lineage>
</organism>
<reference evidence="2 3" key="1">
    <citation type="submission" date="2018-03" db="EMBL/GenBank/DDBJ databases">
        <title>Genomic Encyclopedia of Archaeal and Bacterial Type Strains, Phase II (KMG-II): from individual species to whole genera.</title>
        <authorList>
            <person name="Goeker M."/>
        </authorList>
    </citation>
    <scope>NUCLEOTIDE SEQUENCE [LARGE SCALE GENOMIC DNA]</scope>
    <source>
        <strain evidence="2 3">DSM 45601</strain>
    </source>
</reference>
<feature type="region of interest" description="Disordered" evidence="1">
    <location>
        <begin position="31"/>
        <end position="57"/>
    </location>
</feature>
<dbReference type="EMBL" id="PVZC01000005">
    <property type="protein sequence ID" value="PRX97785.1"/>
    <property type="molecule type" value="Genomic_DNA"/>
</dbReference>
<evidence type="ECO:0000256" key="1">
    <source>
        <dbReference type="SAM" id="MobiDB-lite"/>
    </source>
</evidence>